<dbReference type="InterPro" id="IPR000157">
    <property type="entry name" value="TIR_dom"/>
</dbReference>
<dbReference type="InterPro" id="IPR044974">
    <property type="entry name" value="Disease_R_plants"/>
</dbReference>
<comment type="catalytic activity">
    <reaction evidence="7">
        <text>NAD(+) + H2O = ADP-D-ribose + nicotinamide + H(+)</text>
        <dbReference type="Rhea" id="RHEA:16301"/>
        <dbReference type="ChEBI" id="CHEBI:15377"/>
        <dbReference type="ChEBI" id="CHEBI:15378"/>
        <dbReference type="ChEBI" id="CHEBI:17154"/>
        <dbReference type="ChEBI" id="CHEBI:57540"/>
        <dbReference type="ChEBI" id="CHEBI:57967"/>
        <dbReference type="EC" id="3.2.2.6"/>
    </reaction>
    <physiologicalReaction direction="left-to-right" evidence="7">
        <dbReference type="Rhea" id="RHEA:16302"/>
    </physiologicalReaction>
</comment>
<dbReference type="PROSITE" id="PS50104">
    <property type="entry name" value="TIR"/>
    <property type="match status" value="1"/>
</dbReference>
<dbReference type="Gene3D" id="3.80.10.10">
    <property type="entry name" value="Ribonuclease Inhibitor"/>
    <property type="match status" value="2"/>
</dbReference>
<dbReference type="KEGG" id="qlo:115989736"/>
<dbReference type="SMART" id="SM00255">
    <property type="entry name" value="TIR"/>
    <property type="match status" value="1"/>
</dbReference>
<evidence type="ECO:0000256" key="6">
    <source>
        <dbReference type="ARBA" id="ARBA00023027"/>
    </source>
</evidence>
<dbReference type="GO" id="GO:0007165">
    <property type="term" value="P:signal transduction"/>
    <property type="evidence" value="ECO:0007669"/>
    <property type="project" value="InterPro"/>
</dbReference>
<protein>
    <recommendedName>
        <fullName evidence="1">ADP-ribosyl cyclase/cyclic ADP-ribose hydrolase</fullName>
        <ecNumber evidence="1">3.2.2.6</ecNumber>
    </recommendedName>
</protein>
<dbReference type="GO" id="GO:0006952">
    <property type="term" value="P:defense response"/>
    <property type="evidence" value="ECO:0007669"/>
    <property type="project" value="UniProtKB-KW"/>
</dbReference>
<dbReference type="PANTHER" id="PTHR11017:SF559">
    <property type="entry name" value="DISEASE RESISTANCE PROTEIN CHL1"/>
    <property type="match status" value="1"/>
</dbReference>
<evidence type="ECO:0000256" key="1">
    <source>
        <dbReference type="ARBA" id="ARBA00011982"/>
    </source>
</evidence>
<dbReference type="Gene3D" id="3.40.50.300">
    <property type="entry name" value="P-loop containing nucleotide triphosphate hydrolases"/>
    <property type="match status" value="1"/>
</dbReference>
<keyword evidence="2" id="KW-0433">Leucine-rich repeat</keyword>
<dbReference type="PRINTS" id="PR00364">
    <property type="entry name" value="DISEASERSIST"/>
</dbReference>
<evidence type="ECO:0000256" key="3">
    <source>
        <dbReference type="ARBA" id="ARBA00022737"/>
    </source>
</evidence>
<evidence type="ECO:0000256" key="4">
    <source>
        <dbReference type="ARBA" id="ARBA00022801"/>
    </source>
</evidence>
<dbReference type="AlphaFoldDB" id="A0A7N2LM23"/>
<evidence type="ECO:0000313" key="9">
    <source>
        <dbReference type="EnsemblPlants" id="QL05p010503:mrna"/>
    </source>
</evidence>
<dbReference type="EMBL" id="LRBV02000005">
    <property type="status" value="NOT_ANNOTATED_CDS"/>
    <property type="molecule type" value="Genomic_DNA"/>
</dbReference>
<dbReference type="OMA" id="PDHESME"/>
<dbReference type="Pfam" id="PF00931">
    <property type="entry name" value="NB-ARC"/>
    <property type="match status" value="1"/>
</dbReference>
<dbReference type="InterPro" id="IPR027417">
    <property type="entry name" value="P-loop_NTPase"/>
</dbReference>
<dbReference type="Pfam" id="PF20160">
    <property type="entry name" value="C-JID"/>
    <property type="match status" value="1"/>
</dbReference>
<dbReference type="RefSeq" id="XP_030969431.1">
    <property type="nucleotide sequence ID" value="XM_031113571.1"/>
</dbReference>
<name>A0A7N2LM23_QUELO</name>
<proteinExistence type="predicted"/>
<dbReference type="Gene3D" id="1.10.8.430">
    <property type="entry name" value="Helical domain of apoptotic protease-activating factors"/>
    <property type="match status" value="1"/>
</dbReference>
<dbReference type="Gramene" id="QL05p010503:mrna">
    <property type="protein sequence ID" value="QL05p010503:mrna"/>
    <property type="gene ID" value="QL05p010503"/>
</dbReference>
<dbReference type="Pfam" id="PF07725">
    <property type="entry name" value="LRR_3"/>
    <property type="match status" value="1"/>
</dbReference>
<dbReference type="EnsemblPlants" id="QL05p010503:mrna">
    <property type="protein sequence ID" value="QL05p010503:mrna"/>
    <property type="gene ID" value="QL05p010503"/>
</dbReference>
<organism evidence="9 10">
    <name type="scientific">Quercus lobata</name>
    <name type="common">Valley oak</name>
    <dbReference type="NCBI Taxonomy" id="97700"/>
    <lineage>
        <taxon>Eukaryota</taxon>
        <taxon>Viridiplantae</taxon>
        <taxon>Streptophyta</taxon>
        <taxon>Embryophyta</taxon>
        <taxon>Tracheophyta</taxon>
        <taxon>Spermatophyta</taxon>
        <taxon>Magnoliopsida</taxon>
        <taxon>eudicotyledons</taxon>
        <taxon>Gunneridae</taxon>
        <taxon>Pentapetalae</taxon>
        <taxon>rosids</taxon>
        <taxon>fabids</taxon>
        <taxon>Fagales</taxon>
        <taxon>Fagaceae</taxon>
        <taxon>Quercus</taxon>
    </lineage>
</organism>
<dbReference type="GeneID" id="115989736"/>
<dbReference type="InParanoid" id="A0A7N2LM23"/>
<dbReference type="InterPro" id="IPR035897">
    <property type="entry name" value="Toll_tir_struct_dom_sf"/>
</dbReference>
<dbReference type="FunCoup" id="A0A7N2LM23">
    <property type="interactions" value="255"/>
</dbReference>
<dbReference type="Proteomes" id="UP000594261">
    <property type="component" value="Chromosome 5"/>
</dbReference>
<reference evidence="9 10" key="1">
    <citation type="journal article" date="2016" name="G3 (Bethesda)">
        <title>First Draft Assembly and Annotation of the Genome of a California Endemic Oak Quercus lobata Nee (Fagaceae).</title>
        <authorList>
            <person name="Sork V.L."/>
            <person name="Fitz-Gibbon S.T."/>
            <person name="Puiu D."/>
            <person name="Crepeau M."/>
            <person name="Gugger P.F."/>
            <person name="Sherman R."/>
            <person name="Stevens K."/>
            <person name="Langley C.H."/>
            <person name="Pellegrini M."/>
            <person name="Salzberg S.L."/>
        </authorList>
    </citation>
    <scope>NUCLEOTIDE SEQUENCE [LARGE SCALE GENOMIC DNA]</scope>
    <source>
        <strain evidence="9 10">cv. SW786</strain>
    </source>
</reference>
<evidence type="ECO:0000313" key="10">
    <source>
        <dbReference type="Proteomes" id="UP000594261"/>
    </source>
</evidence>
<evidence type="ECO:0000259" key="8">
    <source>
        <dbReference type="PROSITE" id="PS50104"/>
    </source>
</evidence>
<dbReference type="InterPro" id="IPR032675">
    <property type="entry name" value="LRR_dom_sf"/>
</dbReference>
<dbReference type="InterPro" id="IPR058192">
    <property type="entry name" value="WHD_ROQ1-like"/>
</dbReference>
<reference evidence="9" key="2">
    <citation type="submission" date="2021-01" db="UniProtKB">
        <authorList>
            <consortium name="EnsemblPlants"/>
        </authorList>
    </citation>
    <scope>IDENTIFICATION</scope>
</reference>
<dbReference type="EC" id="3.2.2.6" evidence="1"/>
<keyword evidence="6" id="KW-0520">NAD</keyword>
<dbReference type="RefSeq" id="XP_030969432.1">
    <property type="nucleotide sequence ID" value="XM_031113572.1"/>
</dbReference>
<dbReference type="InterPro" id="IPR002182">
    <property type="entry name" value="NB-ARC"/>
</dbReference>
<sequence length="1125" mass="128919">MSTQGASTSSPSSSSTPRWDVFLSFRGEDTRKGFTDHLYDALIRKGIFTFRDDPKLERGKFISQELVKAIEESRFAIVIFSIKYAFSTWCLNELEHIVRCRKEKRLEVFPIFYHVDPSDVRKQRGTFAEAFDKYKESCKESIEKVEIWKSTLTEVANLSGWDLQDRRESNFIKDIVEEMWKKLSPKFSRINKNLIGIQSIVDKLITSYLDFGNNVCMIGICGMGGIGKTTLARVVCEMYSDKFDVSSLIADIREKSKKGDLLQLQKQFLKESLGVTEIWDVHQGVAIMKDRLRHKKVLLVLDDVDHMDQLENLAGERQWFGSGSWIIITTRDEHLLAKHGVLKIYKPNGLNNDDALQLFCSKAFNNEQPKEDYTLLSQEFVKYASGLPLTLVTLGSFLFGRKIDEWQSALDLVKKKSKKEIFDILKISYDGLEEEEWKEIFLDIACFFKGWSKLEVIHILENRGFQASIGISVLLDKSLLTVIGYNERLGMHDLLQEMGEKIVRQQSREELGRQSRLWLLEDLFRVLEYNMATNAIQAIVIKNWEARSRKKNYGEDFEEFPEGFSKMSNLRLLIIDGLHIPNALNRFPNSLRHLSWEYCSLKCLPSSFPPKELVELDLRDSKCEYLWEGAKCLENLKSINLSSSNLIRTPDFSGAPRLEVLDLRWCDNLVGLHPSIGQLSKLKSLNLRFCESLTNLPSLSSKMESLTSIDLSNCSKIKKIPEFKGTMKSLSELILGRPAIKELPPSSIECLTGLEILDLKGWKDLKCLPSNMDSLRSLKFLNLSWCSKLANLPENLRKIKCLERLDLTGMSQLEEIELNRIGCLSSLKYLSLCCHKLVTLPAIFSQLSKLEVLDLSDCWKLLSVSELPSTTRYINLYHSFPPSYSPPFFRGYDESSGGVAFTILNRYLQGLFCQKIGYENATKRKEDGSKTEFQIIIPGCSVPRWLTYQSRGNSISVVLSPNWCNSRWMGFTLCALFNSFVYSGLRARVKAIGDMPHSQYVSKFHFETSKFQFHFGFCSSNHVWLLYLSRDDWFSTVGNGECTQIEVVFEVDSPYSMNPVGQCGVSLVYELDMELMEELNQANAQCSSSSRVITFEGWDGVHRGFVKSKRRKEKKKKSSRDDCDD</sequence>
<dbReference type="SUPFAM" id="SSF52058">
    <property type="entry name" value="L domain-like"/>
    <property type="match status" value="1"/>
</dbReference>
<evidence type="ECO:0000256" key="5">
    <source>
        <dbReference type="ARBA" id="ARBA00022821"/>
    </source>
</evidence>
<dbReference type="Gene3D" id="3.40.50.10140">
    <property type="entry name" value="Toll/interleukin-1 receptor homology (TIR) domain"/>
    <property type="match status" value="1"/>
</dbReference>
<dbReference type="SUPFAM" id="SSF46785">
    <property type="entry name" value="Winged helix' DNA-binding domain"/>
    <property type="match status" value="1"/>
</dbReference>
<dbReference type="Pfam" id="PF23282">
    <property type="entry name" value="WHD_ROQ1"/>
    <property type="match status" value="1"/>
</dbReference>
<dbReference type="InterPro" id="IPR045344">
    <property type="entry name" value="C-JID"/>
</dbReference>
<dbReference type="SUPFAM" id="SSF52540">
    <property type="entry name" value="P-loop containing nucleoside triphosphate hydrolases"/>
    <property type="match status" value="1"/>
</dbReference>
<evidence type="ECO:0000256" key="2">
    <source>
        <dbReference type="ARBA" id="ARBA00022614"/>
    </source>
</evidence>
<accession>A0A7N2LM23</accession>
<keyword evidence="4" id="KW-0378">Hydrolase</keyword>
<dbReference type="SUPFAM" id="SSF52200">
    <property type="entry name" value="Toll/Interleukin receptor TIR domain"/>
    <property type="match status" value="1"/>
</dbReference>
<keyword evidence="3" id="KW-0677">Repeat</keyword>
<dbReference type="InterPro" id="IPR042197">
    <property type="entry name" value="Apaf_helical"/>
</dbReference>
<dbReference type="FunFam" id="3.40.50.10140:FF:000007">
    <property type="entry name" value="Disease resistance protein (TIR-NBS-LRR class)"/>
    <property type="match status" value="1"/>
</dbReference>
<feature type="domain" description="TIR" evidence="8">
    <location>
        <begin position="17"/>
        <end position="183"/>
    </location>
</feature>
<dbReference type="RefSeq" id="XP_030969430.1">
    <property type="nucleotide sequence ID" value="XM_031113570.1"/>
</dbReference>
<dbReference type="GO" id="GO:0061809">
    <property type="term" value="F:NAD+ nucleosidase activity, cyclic ADP-ribose generating"/>
    <property type="evidence" value="ECO:0007669"/>
    <property type="project" value="UniProtKB-EC"/>
</dbReference>
<gene>
    <name evidence="9" type="primary">LOC115989736</name>
</gene>
<evidence type="ECO:0000256" key="7">
    <source>
        <dbReference type="ARBA" id="ARBA00047304"/>
    </source>
</evidence>
<dbReference type="InterPro" id="IPR011713">
    <property type="entry name" value="Leu-rich_rpt_3"/>
</dbReference>
<keyword evidence="10" id="KW-1185">Reference proteome</keyword>
<dbReference type="Pfam" id="PF01582">
    <property type="entry name" value="TIR"/>
    <property type="match status" value="1"/>
</dbReference>
<dbReference type="PANTHER" id="PTHR11017">
    <property type="entry name" value="LEUCINE-RICH REPEAT-CONTAINING PROTEIN"/>
    <property type="match status" value="1"/>
</dbReference>
<dbReference type="GO" id="GO:0043531">
    <property type="term" value="F:ADP binding"/>
    <property type="evidence" value="ECO:0007669"/>
    <property type="project" value="InterPro"/>
</dbReference>
<keyword evidence="5" id="KW-0611">Plant defense</keyword>
<dbReference type="InterPro" id="IPR036390">
    <property type="entry name" value="WH_DNA-bd_sf"/>
</dbReference>